<protein>
    <submittedName>
        <fullName evidence="2">Uncharacterized protein</fullName>
    </submittedName>
</protein>
<comment type="caution">
    <text evidence="2">The sequence shown here is derived from an EMBL/GenBank/DDBJ whole genome shotgun (WGS) entry which is preliminary data.</text>
</comment>
<sequence length="106" mass="11634">MKINISRMLKGLDGKPLVHQQEELTLGSVMGIALLMVYTDEQIGGDVKYKRHQIAQRLYGQKTIELSIEEIALIKDLIGKAYGPTVVGPAFDMLEGSGKSESTKEA</sequence>
<reference evidence="2" key="1">
    <citation type="journal article" date="2015" name="Nature">
        <title>Complex archaea that bridge the gap between prokaryotes and eukaryotes.</title>
        <authorList>
            <person name="Spang A."/>
            <person name="Saw J.H."/>
            <person name="Jorgensen S.L."/>
            <person name="Zaremba-Niedzwiedzka K."/>
            <person name="Martijn J."/>
            <person name="Lind A.E."/>
            <person name="van Eijk R."/>
            <person name="Schleper C."/>
            <person name="Guy L."/>
            <person name="Ettema T.J."/>
        </authorList>
    </citation>
    <scope>NUCLEOTIDE SEQUENCE</scope>
</reference>
<name>A0A0F9IKK4_9ZZZZ</name>
<dbReference type="EMBL" id="LAZR01013789">
    <property type="protein sequence ID" value="KKM20334.1"/>
    <property type="molecule type" value="Genomic_DNA"/>
</dbReference>
<gene>
    <name evidence="2" type="ORF">LCGC14_1646510</name>
    <name evidence="1" type="ORF">LCGC14_2757770</name>
</gene>
<evidence type="ECO:0000313" key="1">
    <source>
        <dbReference type="EMBL" id="KKK86985.1"/>
    </source>
</evidence>
<dbReference type="EMBL" id="LAZR01050604">
    <property type="protein sequence ID" value="KKK86985.1"/>
    <property type="molecule type" value="Genomic_DNA"/>
</dbReference>
<organism evidence="2">
    <name type="scientific">marine sediment metagenome</name>
    <dbReference type="NCBI Taxonomy" id="412755"/>
    <lineage>
        <taxon>unclassified sequences</taxon>
        <taxon>metagenomes</taxon>
        <taxon>ecological metagenomes</taxon>
    </lineage>
</organism>
<dbReference type="AlphaFoldDB" id="A0A0F9IKK4"/>
<evidence type="ECO:0000313" key="2">
    <source>
        <dbReference type="EMBL" id="KKM20334.1"/>
    </source>
</evidence>
<proteinExistence type="predicted"/>
<accession>A0A0F9IKK4</accession>